<reference evidence="2 3" key="1">
    <citation type="submission" date="2020-03" db="EMBL/GenBank/DDBJ databases">
        <title>Draft Genome Sequence of Cudoniella acicularis.</title>
        <authorList>
            <person name="Buettner E."/>
            <person name="Kellner H."/>
        </authorList>
    </citation>
    <scope>NUCLEOTIDE SEQUENCE [LARGE SCALE GENOMIC DNA]</scope>
    <source>
        <strain evidence="2 3">DSM 108380</strain>
    </source>
</reference>
<comment type="caution">
    <text evidence="2">The sequence shown here is derived from an EMBL/GenBank/DDBJ whole genome shotgun (WGS) entry which is preliminary data.</text>
</comment>
<feature type="compositionally biased region" description="Polar residues" evidence="1">
    <location>
        <begin position="57"/>
        <end position="79"/>
    </location>
</feature>
<dbReference type="Proteomes" id="UP000566819">
    <property type="component" value="Unassembled WGS sequence"/>
</dbReference>
<dbReference type="OrthoDB" id="3543547at2759"/>
<dbReference type="AlphaFoldDB" id="A0A8H4RZP9"/>
<sequence length="189" mass="20031">MNEYNRMALDSAAFGDAEKWFAAKRDTIGKELTRLGTLRAAKAQKSAVEIPVISGVTAPTNKDGTETPTGTDLATQGSELASPIFQSPPPPAPGGAGGQGQPPQNAEDADPRTTITFSYAASDSVGGSYTHDESYKSIWSDIAAYDISVSFSALVVNINRPWLYSELFSDVDLEVVDGVKLSPGPLKLY</sequence>
<name>A0A8H4RZP9_9HELO</name>
<feature type="region of interest" description="Disordered" evidence="1">
    <location>
        <begin position="54"/>
        <end position="110"/>
    </location>
</feature>
<keyword evidence="3" id="KW-1185">Reference proteome</keyword>
<evidence type="ECO:0000313" key="2">
    <source>
        <dbReference type="EMBL" id="KAF4637914.1"/>
    </source>
</evidence>
<evidence type="ECO:0000256" key="1">
    <source>
        <dbReference type="SAM" id="MobiDB-lite"/>
    </source>
</evidence>
<evidence type="ECO:0000313" key="3">
    <source>
        <dbReference type="Proteomes" id="UP000566819"/>
    </source>
</evidence>
<dbReference type="EMBL" id="JAAMPI010000005">
    <property type="protein sequence ID" value="KAF4637914.1"/>
    <property type="molecule type" value="Genomic_DNA"/>
</dbReference>
<organism evidence="2 3">
    <name type="scientific">Cudoniella acicularis</name>
    <dbReference type="NCBI Taxonomy" id="354080"/>
    <lineage>
        <taxon>Eukaryota</taxon>
        <taxon>Fungi</taxon>
        <taxon>Dikarya</taxon>
        <taxon>Ascomycota</taxon>
        <taxon>Pezizomycotina</taxon>
        <taxon>Leotiomycetes</taxon>
        <taxon>Helotiales</taxon>
        <taxon>Tricladiaceae</taxon>
        <taxon>Cudoniella</taxon>
    </lineage>
</organism>
<protein>
    <submittedName>
        <fullName evidence="2">Uncharacterized protein</fullName>
    </submittedName>
</protein>
<proteinExistence type="predicted"/>
<gene>
    <name evidence="2" type="ORF">G7Y89_g138</name>
</gene>
<accession>A0A8H4RZP9</accession>